<feature type="chain" id="PRO_5043048448" evidence="1">
    <location>
        <begin position="24"/>
        <end position="192"/>
    </location>
</feature>
<dbReference type="InterPro" id="IPR001763">
    <property type="entry name" value="Rhodanese-like_dom"/>
</dbReference>
<name>A0AAN8X9H8_HALRR</name>
<dbReference type="Gene3D" id="3.40.250.10">
    <property type="entry name" value="Rhodanese-like domain"/>
    <property type="match status" value="1"/>
</dbReference>
<organism evidence="3 4">
    <name type="scientific">Halocaridina rubra</name>
    <name type="common">Hawaiian red shrimp</name>
    <dbReference type="NCBI Taxonomy" id="373956"/>
    <lineage>
        <taxon>Eukaryota</taxon>
        <taxon>Metazoa</taxon>
        <taxon>Ecdysozoa</taxon>
        <taxon>Arthropoda</taxon>
        <taxon>Crustacea</taxon>
        <taxon>Multicrustacea</taxon>
        <taxon>Malacostraca</taxon>
        <taxon>Eumalacostraca</taxon>
        <taxon>Eucarida</taxon>
        <taxon>Decapoda</taxon>
        <taxon>Pleocyemata</taxon>
        <taxon>Caridea</taxon>
        <taxon>Atyoidea</taxon>
        <taxon>Atyidae</taxon>
        <taxon>Halocaridina</taxon>
    </lineage>
</organism>
<dbReference type="Proteomes" id="UP001381693">
    <property type="component" value="Unassembled WGS sequence"/>
</dbReference>
<reference evidence="3 4" key="1">
    <citation type="submission" date="2023-11" db="EMBL/GenBank/DDBJ databases">
        <title>Halocaridina rubra genome assembly.</title>
        <authorList>
            <person name="Smith C."/>
        </authorList>
    </citation>
    <scope>NUCLEOTIDE SEQUENCE [LARGE SCALE GENOMIC DNA]</scope>
    <source>
        <strain evidence="3">EP-1</strain>
        <tissue evidence="3">Whole</tissue>
    </source>
</reference>
<evidence type="ECO:0000256" key="1">
    <source>
        <dbReference type="SAM" id="SignalP"/>
    </source>
</evidence>
<protein>
    <submittedName>
        <fullName evidence="3">Thiosulfate sulfurtransferase/rhodanese-like domain-containing protein 3</fullName>
    </submittedName>
</protein>
<feature type="signal peptide" evidence="1">
    <location>
        <begin position="1"/>
        <end position="23"/>
    </location>
</feature>
<feature type="domain" description="Rhodanese" evidence="2">
    <location>
        <begin position="48"/>
        <end position="151"/>
    </location>
</feature>
<keyword evidence="1" id="KW-0732">Signal</keyword>
<keyword evidence="4" id="KW-1185">Reference proteome</keyword>
<dbReference type="PANTHER" id="PTHR44086">
    <property type="entry name" value="THIOSULFATE SULFURTRANSFERASE RDL2, MITOCHONDRIAL-RELATED"/>
    <property type="match status" value="1"/>
</dbReference>
<dbReference type="AlphaFoldDB" id="A0AAN8X9H8"/>
<dbReference type="InterPro" id="IPR036873">
    <property type="entry name" value="Rhodanese-like_dom_sf"/>
</dbReference>
<dbReference type="SUPFAM" id="SSF52821">
    <property type="entry name" value="Rhodanese/Cell cycle control phosphatase"/>
    <property type="match status" value="1"/>
</dbReference>
<dbReference type="PROSITE" id="PS50206">
    <property type="entry name" value="RHODANESE_3"/>
    <property type="match status" value="1"/>
</dbReference>
<comment type="caution">
    <text evidence="3">The sequence shown here is derived from an EMBL/GenBank/DDBJ whole genome shotgun (WGS) entry which is preliminary data.</text>
</comment>
<evidence type="ECO:0000313" key="3">
    <source>
        <dbReference type="EMBL" id="KAK7079067.1"/>
    </source>
</evidence>
<dbReference type="EMBL" id="JAXCGZ010007591">
    <property type="protein sequence ID" value="KAK7079067.1"/>
    <property type="molecule type" value="Genomic_DNA"/>
</dbReference>
<evidence type="ECO:0000313" key="4">
    <source>
        <dbReference type="Proteomes" id="UP001381693"/>
    </source>
</evidence>
<evidence type="ECO:0000259" key="2">
    <source>
        <dbReference type="PROSITE" id="PS50206"/>
    </source>
</evidence>
<gene>
    <name evidence="3" type="primary">TSTD3_1</name>
    <name evidence="3" type="ORF">SK128_009636</name>
</gene>
<sequence length="192" mass="21496">MSGCYKALHRAVMVLMFLRLSATQNIGSVIEPSLDEPMAITFEELSSNLKDFTIVDIRRRDEVIESGQIPSSHVLPLQELEDALAMNENDFLAFYGFPKISKDDTSIVLTCRSGGRVRKANQILRDHGYFNQRLYLDSYLDWVKNGGEVIKPGEPYDPNKIVTSINLSTAAPEQEFASVTSGATMPRAFIIF</sequence>
<accession>A0AAN8X9H8</accession>
<dbReference type="Pfam" id="PF00581">
    <property type="entry name" value="Rhodanese"/>
    <property type="match status" value="1"/>
</dbReference>
<dbReference type="SMART" id="SM00450">
    <property type="entry name" value="RHOD"/>
    <property type="match status" value="1"/>
</dbReference>
<proteinExistence type="predicted"/>
<dbReference type="PANTHER" id="PTHR44086:SF10">
    <property type="entry name" value="THIOSULFATE SULFURTRANSFERASE_RHODANESE-LIKE DOMAIN-CONTAINING PROTEIN 3"/>
    <property type="match status" value="1"/>
</dbReference>